<dbReference type="Proteomes" id="UP001201980">
    <property type="component" value="Unassembled WGS sequence"/>
</dbReference>
<evidence type="ECO:0000313" key="3">
    <source>
        <dbReference type="EMBL" id="KAJ2901320.1"/>
    </source>
</evidence>
<dbReference type="EMBL" id="JAKWBI020000157">
    <property type="protein sequence ID" value="KAJ2901320.1"/>
    <property type="molecule type" value="Genomic_DNA"/>
</dbReference>
<dbReference type="AlphaFoldDB" id="A0AAD5RR90"/>
<organism evidence="3 4">
    <name type="scientific">Zalerion maritima</name>
    <dbReference type="NCBI Taxonomy" id="339359"/>
    <lineage>
        <taxon>Eukaryota</taxon>
        <taxon>Fungi</taxon>
        <taxon>Dikarya</taxon>
        <taxon>Ascomycota</taxon>
        <taxon>Pezizomycotina</taxon>
        <taxon>Sordariomycetes</taxon>
        <taxon>Lulworthiomycetidae</taxon>
        <taxon>Lulworthiales</taxon>
        <taxon>Lulworthiaceae</taxon>
        <taxon>Zalerion</taxon>
    </lineage>
</organism>
<name>A0AAD5RR90_9PEZI</name>
<feature type="transmembrane region" description="Helical" evidence="2">
    <location>
        <begin position="128"/>
        <end position="152"/>
    </location>
</feature>
<protein>
    <submittedName>
        <fullName evidence="3">Uncharacterized protein</fullName>
    </submittedName>
</protein>
<comment type="caution">
    <text evidence="3">The sequence shown here is derived from an EMBL/GenBank/DDBJ whole genome shotgun (WGS) entry which is preliminary data.</text>
</comment>
<gene>
    <name evidence="3" type="ORF">MKZ38_001987</name>
</gene>
<accession>A0AAD5RR90</accession>
<keyword evidence="2" id="KW-0812">Transmembrane</keyword>
<proteinExistence type="predicted"/>
<sequence length="184" mass="20351">MSFSNSQRERVRDFSGLDGLGSNIKSRLKTWSQTSPRGSQSSQPKQQHFYKRCQDFPSRVLDHLPAPFNQLLGIDVPFLTTILTINVRICLRIALFGALILAVVFIMPFSLGLTLLQVIPGLRLAFEVAMFLLAMLPLLMAAVVTISISSISRNLDALKATNGDAVWCLGVTLFMMILSGISFF</sequence>
<keyword evidence="4" id="KW-1185">Reference proteome</keyword>
<keyword evidence="2" id="KW-1133">Transmembrane helix</keyword>
<feature type="transmembrane region" description="Helical" evidence="2">
    <location>
        <begin position="164"/>
        <end position="183"/>
    </location>
</feature>
<reference evidence="3" key="1">
    <citation type="submission" date="2022-07" db="EMBL/GenBank/DDBJ databases">
        <title>Draft genome sequence of Zalerion maritima ATCC 34329, a (micro)plastics degrading marine fungus.</title>
        <authorList>
            <person name="Paco A."/>
            <person name="Goncalves M.F.M."/>
            <person name="Rocha-Santos T.A.P."/>
            <person name="Alves A."/>
        </authorList>
    </citation>
    <scope>NUCLEOTIDE SEQUENCE</scope>
    <source>
        <strain evidence="3">ATCC 34329</strain>
    </source>
</reference>
<feature type="region of interest" description="Disordered" evidence="1">
    <location>
        <begin position="1"/>
        <end position="23"/>
    </location>
</feature>
<evidence type="ECO:0000256" key="2">
    <source>
        <dbReference type="SAM" id="Phobius"/>
    </source>
</evidence>
<feature type="transmembrane region" description="Helical" evidence="2">
    <location>
        <begin position="93"/>
        <end position="116"/>
    </location>
</feature>
<evidence type="ECO:0000313" key="4">
    <source>
        <dbReference type="Proteomes" id="UP001201980"/>
    </source>
</evidence>
<keyword evidence="2" id="KW-0472">Membrane</keyword>
<evidence type="ECO:0000256" key="1">
    <source>
        <dbReference type="SAM" id="MobiDB-lite"/>
    </source>
</evidence>